<evidence type="ECO:0000313" key="2">
    <source>
        <dbReference type="EMBL" id="KAI4538638.1"/>
    </source>
</evidence>
<dbReference type="AlphaFoldDB" id="A0AAD4U1J7"/>
<name>A0AAD4U1J7_OVIAM</name>
<dbReference type="EMBL" id="JAKZEL010000012">
    <property type="protein sequence ID" value="KAI4538638.1"/>
    <property type="molecule type" value="Genomic_DNA"/>
</dbReference>
<keyword evidence="3" id="KW-1185">Reference proteome</keyword>
<organism evidence="2 3">
    <name type="scientific">Ovis ammon polii</name>
    <dbReference type="NCBI Taxonomy" id="230172"/>
    <lineage>
        <taxon>Eukaryota</taxon>
        <taxon>Metazoa</taxon>
        <taxon>Chordata</taxon>
        <taxon>Craniata</taxon>
        <taxon>Vertebrata</taxon>
        <taxon>Euteleostomi</taxon>
        <taxon>Mammalia</taxon>
        <taxon>Eutheria</taxon>
        <taxon>Laurasiatheria</taxon>
        <taxon>Artiodactyla</taxon>
        <taxon>Ruminantia</taxon>
        <taxon>Pecora</taxon>
        <taxon>Bovidae</taxon>
        <taxon>Caprinae</taxon>
        <taxon>Ovis</taxon>
    </lineage>
</organism>
<feature type="compositionally biased region" description="Gly residues" evidence="1">
    <location>
        <begin position="55"/>
        <end position="66"/>
    </location>
</feature>
<feature type="region of interest" description="Disordered" evidence="1">
    <location>
        <begin position="55"/>
        <end position="118"/>
    </location>
</feature>
<accession>A0AAD4U1J7</accession>
<evidence type="ECO:0000313" key="3">
    <source>
        <dbReference type="Proteomes" id="UP001214576"/>
    </source>
</evidence>
<dbReference type="Proteomes" id="UP001214576">
    <property type="component" value="Unassembled WGS sequence"/>
</dbReference>
<reference evidence="2" key="1">
    <citation type="submission" date="2022-03" db="EMBL/GenBank/DDBJ databases">
        <title>Genomic analyses of argali, domestic sheep and their hybrids provide insights into chromosomal evolution, heterosis and genetic basis of agronomic traits.</title>
        <authorList>
            <person name="Li M."/>
        </authorList>
    </citation>
    <scope>NUCLEOTIDE SEQUENCE</scope>
    <source>
        <strain evidence="2">CAU-MHL-2022a</strain>
        <tissue evidence="2">Skin</tissue>
    </source>
</reference>
<proteinExistence type="predicted"/>
<evidence type="ECO:0000256" key="1">
    <source>
        <dbReference type="SAM" id="MobiDB-lite"/>
    </source>
</evidence>
<protein>
    <submittedName>
        <fullName evidence="2">Uncharacterized protein</fullName>
    </submittedName>
</protein>
<sequence>MWEPGELCRACFSHRPPPGPVQAPARRFDVGAGTARPSSRPPSAGALLRLSGLKQRGGSGMCLRGGGAERRERRSNGIGRPRLTPANRRSRRKGLCDRETLKSCPCPPPSSFLAAADK</sequence>
<gene>
    <name evidence="2" type="ORF">MG293_010905</name>
</gene>
<comment type="caution">
    <text evidence="2">The sequence shown here is derived from an EMBL/GenBank/DDBJ whole genome shotgun (WGS) entry which is preliminary data.</text>
</comment>